<dbReference type="PANTHER" id="PTHR43736">
    <property type="entry name" value="ADP-RIBOSE PYROPHOSPHATASE"/>
    <property type="match status" value="1"/>
</dbReference>
<keyword evidence="5" id="KW-1185">Reference proteome</keyword>
<accession>A0A6L7GA93</accession>
<evidence type="ECO:0000259" key="3">
    <source>
        <dbReference type="PROSITE" id="PS51462"/>
    </source>
</evidence>
<dbReference type="SUPFAM" id="SSF55811">
    <property type="entry name" value="Nudix"/>
    <property type="match status" value="1"/>
</dbReference>
<gene>
    <name evidence="4" type="ORF">GR170_24145</name>
</gene>
<dbReference type="InterPro" id="IPR015797">
    <property type="entry name" value="NUDIX_hydrolase-like_dom_sf"/>
</dbReference>
<evidence type="ECO:0000256" key="2">
    <source>
        <dbReference type="ARBA" id="ARBA00022801"/>
    </source>
</evidence>
<name>A0A6L7GA93_9RHOB</name>
<comment type="cofactor">
    <cofactor evidence="1">
        <name>Mg(2+)</name>
        <dbReference type="ChEBI" id="CHEBI:18420"/>
    </cofactor>
</comment>
<organism evidence="4 5">
    <name type="scientific">Pseudooceanicola albus</name>
    <dbReference type="NCBI Taxonomy" id="2692189"/>
    <lineage>
        <taxon>Bacteria</taxon>
        <taxon>Pseudomonadati</taxon>
        <taxon>Pseudomonadota</taxon>
        <taxon>Alphaproteobacteria</taxon>
        <taxon>Rhodobacterales</taxon>
        <taxon>Paracoccaceae</taxon>
        <taxon>Pseudooceanicola</taxon>
    </lineage>
</organism>
<evidence type="ECO:0000256" key="1">
    <source>
        <dbReference type="ARBA" id="ARBA00001946"/>
    </source>
</evidence>
<dbReference type="PANTHER" id="PTHR43736:SF1">
    <property type="entry name" value="DIHYDRONEOPTERIN TRIPHOSPHATE DIPHOSPHATASE"/>
    <property type="match status" value="1"/>
</dbReference>
<comment type="caution">
    <text evidence="4">The sequence shown here is derived from an EMBL/GenBank/DDBJ whole genome shotgun (WGS) entry which is preliminary data.</text>
</comment>
<protein>
    <submittedName>
        <fullName evidence="4">NUDIX domain-containing protein</fullName>
    </submittedName>
</protein>
<dbReference type="AlphaFoldDB" id="A0A6L7GA93"/>
<keyword evidence="2" id="KW-0378">Hydrolase</keyword>
<dbReference type="EMBL" id="WUMU01000038">
    <property type="protein sequence ID" value="MXN20931.1"/>
    <property type="molecule type" value="Genomic_DNA"/>
</dbReference>
<dbReference type="Gene3D" id="3.90.79.10">
    <property type="entry name" value="Nucleoside Triphosphate Pyrophosphohydrolase"/>
    <property type="match status" value="1"/>
</dbReference>
<dbReference type="GO" id="GO:0016787">
    <property type="term" value="F:hydrolase activity"/>
    <property type="evidence" value="ECO:0007669"/>
    <property type="project" value="UniProtKB-KW"/>
</dbReference>
<reference evidence="4 5" key="1">
    <citation type="submission" date="2019-12" db="EMBL/GenBank/DDBJ databases">
        <authorList>
            <person name="Li M."/>
        </authorList>
    </citation>
    <scope>NUCLEOTIDE SEQUENCE [LARGE SCALE GENOMIC DNA]</scope>
    <source>
        <strain evidence="4 5">GBMRC 2024</strain>
    </source>
</reference>
<proteinExistence type="predicted"/>
<dbReference type="RefSeq" id="WP_160897049.1">
    <property type="nucleotide sequence ID" value="NZ_WUMU01000038.1"/>
</dbReference>
<evidence type="ECO:0000313" key="4">
    <source>
        <dbReference type="EMBL" id="MXN20931.1"/>
    </source>
</evidence>
<feature type="domain" description="Nudix hydrolase" evidence="3">
    <location>
        <begin position="16"/>
        <end position="145"/>
    </location>
</feature>
<dbReference type="InterPro" id="IPR000086">
    <property type="entry name" value="NUDIX_hydrolase_dom"/>
</dbReference>
<evidence type="ECO:0000313" key="5">
    <source>
        <dbReference type="Proteomes" id="UP000477911"/>
    </source>
</evidence>
<dbReference type="Pfam" id="PF00293">
    <property type="entry name" value="NUDIX"/>
    <property type="match status" value="1"/>
</dbReference>
<dbReference type="Proteomes" id="UP000477911">
    <property type="component" value="Unassembled WGS sequence"/>
</dbReference>
<dbReference type="InterPro" id="IPR020084">
    <property type="entry name" value="NUDIX_hydrolase_CS"/>
</dbReference>
<dbReference type="PROSITE" id="PS51462">
    <property type="entry name" value="NUDIX"/>
    <property type="match status" value="1"/>
</dbReference>
<dbReference type="PROSITE" id="PS00893">
    <property type="entry name" value="NUDIX_BOX"/>
    <property type="match status" value="1"/>
</dbReference>
<sequence length="149" mass="16914">MSCETPIPPEALDPARKVHGAKAVVFLPEGLPVMLRDDFAHIPFPDCWDFPGGGRDPGESAVDCVIREAREELNLRLRPEDFYYARRYENPGEGEVWFFAVRPQIAQAEPLELGDEGQCWRFMSEEEFLKHDKAIPRLQARLAAYLAGV</sequence>